<dbReference type="PROSITE" id="PS00101">
    <property type="entry name" value="HEXAPEP_TRANSFERASES"/>
    <property type="match status" value="1"/>
</dbReference>
<sequence>MRISKIKNVKIHPTAEVYTSNVGEDSFIWQFSVILEEAIIGKDCNINAHVFIENKVKLGHRVTIKSGVYIWDGTIIEDDVMVGPNVTFTNDKYPRSKNINYKQLKTLLKKGCSIGAGSIILGGIQIGQYALVAAGSLVSKDVPDYALVLGNPAKIVGWVGEDGIPMIKMDDIWIDSKGNHWKIKEEKLTRL</sequence>
<evidence type="ECO:0000256" key="2">
    <source>
        <dbReference type="ARBA" id="ARBA00022679"/>
    </source>
</evidence>
<keyword evidence="4" id="KW-0012">Acyltransferase</keyword>
<proteinExistence type="inferred from homology"/>
<dbReference type="RefSeq" id="WP_135069449.1">
    <property type="nucleotide sequence ID" value="NZ_SPSB01000001.1"/>
</dbReference>
<evidence type="ECO:0000256" key="3">
    <source>
        <dbReference type="ARBA" id="ARBA00022737"/>
    </source>
</evidence>
<protein>
    <submittedName>
        <fullName evidence="5">N-acetyltransferase</fullName>
    </submittedName>
</protein>
<dbReference type="SUPFAM" id="SSF51161">
    <property type="entry name" value="Trimeric LpxA-like enzymes"/>
    <property type="match status" value="1"/>
</dbReference>
<dbReference type="PANTHER" id="PTHR43300:SF4">
    <property type="entry name" value="ACYL-[ACYL-CARRIER-PROTEIN]--UDP-N-ACETYLGLUCOSAMINE O-ACYLTRANSFERASE"/>
    <property type="match status" value="1"/>
</dbReference>
<dbReference type="Proteomes" id="UP000297647">
    <property type="component" value="Unassembled WGS sequence"/>
</dbReference>
<organism evidence="5 6">
    <name type="scientific">Algoriphagus kandeliae</name>
    <dbReference type="NCBI Taxonomy" id="2562278"/>
    <lineage>
        <taxon>Bacteria</taxon>
        <taxon>Pseudomonadati</taxon>
        <taxon>Bacteroidota</taxon>
        <taxon>Cytophagia</taxon>
        <taxon>Cytophagales</taxon>
        <taxon>Cyclobacteriaceae</taxon>
        <taxon>Algoriphagus</taxon>
    </lineage>
</organism>
<keyword evidence="2 5" id="KW-0808">Transferase</keyword>
<evidence type="ECO:0000256" key="1">
    <source>
        <dbReference type="ARBA" id="ARBA00007274"/>
    </source>
</evidence>
<dbReference type="InterPro" id="IPR018357">
    <property type="entry name" value="Hexapep_transf_CS"/>
</dbReference>
<dbReference type="CDD" id="cd03358">
    <property type="entry name" value="LbH_WxcM_N_like"/>
    <property type="match status" value="1"/>
</dbReference>
<comment type="caution">
    <text evidence="5">The sequence shown here is derived from an EMBL/GenBank/DDBJ whole genome shotgun (WGS) entry which is preliminary data.</text>
</comment>
<gene>
    <name evidence="5" type="ORF">E4S40_00830</name>
</gene>
<reference evidence="5 6" key="1">
    <citation type="submission" date="2019-03" db="EMBL/GenBank/DDBJ databases">
        <title>Algoriphagus sp. nov, a new strain isolated from root system soil of mangrove plant Kandelia.</title>
        <authorList>
            <person name="Yin Q."/>
            <person name="Wang K."/>
            <person name="Song Z."/>
        </authorList>
    </citation>
    <scope>NUCLEOTIDE SEQUENCE [LARGE SCALE GENOMIC DNA]</scope>
    <source>
        <strain evidence="5 6">XY-J91</strain>
    </source>
</reference>
<keyword evidence="3" id="KW-0677">Repeat</keyword>
<dbReference type="EMBL" id="SPSB01000001">
    <property type="protein sequence ID" value="TFV97233.1"/>
    <property type="molecule type" value="Genomic_DNA"/>
</dbReference>
<keyword evidence="6" id="KW-1185">Reference proteome</keyword>
<dbReference type="Pfam" id="PF14602">
    <property type="entry name" value="Hexapep_2"/>
    <property type="match status" value="1"/>
</dbReference>
<dbReference type="PANTHER" id="PTHR43300">
    <property type="entry name" value="ACETYLTRANSFERASE"/>
    <property type="match status" value="1"/>
</dbReference>
<dbReference type="GO" id="GO:0016746">
    <property type="term" value="F:acyltransferase activity"/>
    <property type="evidence" value="ECO:0007669"/>
    <property type="project" value="UniProtKB-KW"/>
</dbReference>
<comment type="similarity">
    <text evidence="1">Belongs to the transferase hexapeptide repeat family.</text>
</comment>
<dbReference type="InterPro" id="IPR001451">
    <property type="entry name" value="Hexapep"/>
</dbReference>
<dbReference type="Gene3D" id="2.160.10.10">
    <property type="entry name" value="Hexapeptide repeat proteins"/>
    <property type="match status" value="1"/>
</dbReference>
<dbReference type="OrthoDB" id="9801697at2"/>
<name>A0A4Y9R177_9BACT</name>
<dbReference type="Pfam" id="PF00132">
    <property type="entry name" value="Hexapep"/>
    <property type="match status" value="2"/>
</dbReference>
<dbReference type="InterPro" id="IPR050179">
    <property type="entry name" value="Trans_hexapeptide_repeat"/>
</dbReference>
<evidence type="ECO:0000313" key="6">
    <source>
        <dbReference type="Proteomes" id="UP000297647"/>
    </source>
</evidence>
<evidence type="ECO:0000256" key="4">
    <source>
        <dbReference type="ARBA" id="ARBA00023315"/>
    </source>
</evidence>
<dbReference type="InterPro" id="IPR011004">
    <property type="entry name" value="Trimer_LpxA-like_sf"/>
</dbReference>
<accession>A0A4Y9R177</accession>
<dbReference type="AlphaFoldDB" id="A0A4Y9R177"/>
<evidence type="ECO:0000313" key="5">
    <source>
        <dbReference type="EMBL" id="TFV97233.1"/>
    </source>
</evidence>